<sequence>MKHPKPDREEFKEIILRKKIPSKVHFVELHIDKEVIKYFTETEFARPWIEPSLAKDKKSQEAVLTNYIECWYRLGYDCLRFISGFRFS</sequence>
<feature type="non-terminal residue" evidence="1">
    <location>
        <position position="88"/>
    </location>
</feature>
<proteinExistence type="predicted"/>
<accession>X1DH55</accession>
<name>X1DH55_9ZZZZ</name>
<comment type="caution">
    <text evidence="1">The sequence shown here is derived from an EMBL/GenBank/DDBJ whole genome shotgun (WGS) entry which is preliminary data.</text>
</comment>
<evidence type="ECO:0000313" key="1">
    <source>
        <dbReference type="EMBL" id="GAH19482.1"/>
    </source>
</evidence>
<protein>
    <submittedName>
        <fullName evidence="1">Uncharacterized protein</fullName>
    </submittedName>
</protein>
<dbReference type="EMBL" id="BARU01004297">
    <property type="protein sequence ID" value="GAH19482.1"/>
    <property type="molecule type" value="Genomic_DNA"/>
</dbReference>
<reference evidence="1" key="1">
    <citation type="journal article" date="2014" name="Front. Microbiol.">
        <title>High frequency of phylogenetically diverse reductive dehalogenase-homologous genes in deep subseafloor sedimentary metagenomes.</title>
        <authorList>
            <person name="Kawai M."/>
            <person name="Futagami T."/>
            <person name="Toyoda A."/>
            <person name="Takaki Y."/>
            <person name="Nishi S."/>
            <person name="Hori S."/>
            <person name="Arai W."/>
            <person name="Tsubouchi T."/>
            <person name="Morono Y."/>
            <person name="Uchiyama I."/>
            <person name="Ito T."/>
            <person name="Fujiyama A."/>
            <person name="Inagaki F."/>
            <person name="Takami H."/>
        </authorList>
    </citation>
    <scope>NUCLEOTIDE SEQUENCE</scope>
    <source>
        <strain evidence="1">Expedition CK06-06</strain>
    </source>
</reference>
<organism evidence="1">
    <name type="scientific">marine sediment metagenome</name>
    <dbReference type="NCBI Taxonomy" id="412755"/>
    <lineage>
        <taxon>unclassified sequences</taxon>
        <taxon>metagenomes</taxon>
        <taxon>ecological metagenomes</taxon>
    </lineage>
</organism>
<dbReference type="AlphaFoldDB" id="X1DH55"/>
<gene>
    <name evidence="1" type="ORF">S03H2_08734</name>
</gene>